<dbReference type="CDD" id="cd08946">
    <property type="entry name" value="SDR_e"/>
    <property type="match status" value="1"/>
</dbReference>
<evidence type="ECO:0000256" key="2">
    <source>
        <dbReference type="SAM" id="MobiDB-lite"/>
    </source>
</evidence>
<dbReference type="SUPFAM" id="SSF51735">
    <property type="entry name" value="NAD(P)-binding Rossmann-fold domains"/>
    <property type="match status" value="1"/>
</dbReference>
<evidence type="ECO:0000313" key="6">
    <source>
        <dbReference type="Proteomes" id="UP000094065"/>
    </source>
</evidence>
<dbReference type="Gene3D" id="3.40.50.720">
    <property type="entry name" value="NAD(P)-binding Rossmann-like Domain"/>
    <property type="match status" value="1"/>
</dbReference>
<proteinExistence type="inferred from homology"/>
<protein>
    <recommendedName>
        <fullName evidence="7">NAD-dependent epimerase/dehydratase domain-containing protein</fullName>
    </recommendedName>
</protein>
<dbReference type="PANTHER" id="PTHR11062:SF73">
    <property type="entry name" value="EXOSTOSIN-LIKE 3"/>
    <property type="match status" value="1"/>
</dbReference>
<dbReference type="GeneID" id="30152973"/>
<reference evidence="5 6" key="1">
    <citation type="submission" date="2016-06" db="EMBL/GenBank/DDBJ databases">
        <title>Evolution of pathogenesis and genome organization in the Tremellales.</title>
        <authorList>
            <person name="Cuomo C."/>
            <person name="Litvintseva A."/>
            <person name="Heitman J."/>
            <person name="Chen Y."/>
            <person name="Sun S."/>
            <person name="Springer D."/>
            <person name="Dromer F."/>
            <person name="Young S."/>
            <person name="Zeng Q."/>
            <person name="Chapman S."/>
            <person name="Gujja S."/>
            <person name="Saif S."/>
            <person name="Birren B."/>
        </authorList>
    </citation>
    <scope>NUCLEOTIDE SEQUENCE [LARGE SCALE GENOMIC DNA]</scope>
    <source>
        <strain evidence="5 6">CBS 6039</strain>
    </source>
</reference>
<dbReference type="AlphaFoldDB" id="A0A1E3I4Q6"/>
<dbReference type="EMBL" id="AWGJ01000002">
    <property type="protein sequence ID" value="ODN83542.1"/>
    <property type="molecule type" value="Genomic_DNA"/>
</dbReference>
<evidence type="ECO:0008006" key="7">
    <source>
        <dbReference type="Google" id="ProtNLM"/>
    </source>
</evidence>
<dbReference type="STRING" id="1295533.A0A1E3I4Q6"/>
<dbReference type="InterPro" id="IPR036291">
    <property type="entry name" value="NAD(P)-bd_dom_sf"/>
</dbReference>
<evidence type="ECO:0000259" key="4">
    <source>
        <dbReference type="Pfam" id="PF03016"/>
    </source>
</evidence>
<dbReference type="RefSeq" id="XP_018997542.1">
    <property type="nucleotide sequence ID" value="XM_019135115.1"/>
</dbReference>
<dbReference type="Pfam" id="PF03016">
    <property type="entry name" value="Exostosin_GT47"/>
    <property type="match status" value="1"/>
</dbReference>
<accession>A0A1E3I4Q6</accession>
<dbReference type="InterPro" id="IPR040911">
    <property type="entry name" value="Exostosin_GT47"/>
</dbReference>
<evidence type="ECO:0000256" key="1">
    <source>
        <dbReference type="ARBA" id="ARBA00010271"/>
    </source>
</evidence>
<comment type="caution">
    <text evidence="5">The sequence shown here is derived from an EMBL/GenBank/DDBJ whole genome shotgun (WGS) entry which is preliminary data.</text>
</comment>
<dbReference type="Proteomes" id="UP000094065">
    <property type="component" value="Unassembled WGS sequence"/>
</dbReference>
<feature type="domain" description="NAD-dependent epimerase/dehydratase" evidence="3">
    <location>
        <begin position="105"/>
        <end position="338"/>
    </location>
</feature>
<organism evidence="5 6">
    <name type="scientific">Cryptococcus amylolentus CBS 6039</name>
    <dbReference type="NCBI Taxonomy" id="1295533"/>
    <lineage>
        <taxon>Eukaryota</taxon>
        <taxon>Fungi</taxon>
        <taxon>Dikarya</taxon>
        <taxon>Basidiomycota</taxon>
        <taxon>Agaricomycotina</taxon>
        <taxon>Tremellomycetes</taxon>
        <taxon>Tremellales</taxon>
        <taxon>Cryptococcaceae</taxon>
        <taxon>Cryptococcus</taxon>
    </lineage>
</organism>
<evidence type="ECO:0000313" key="5">
    <source>
        <dbReference type="EMBL" id="ODN83542.1"/>
    </source>
</evidence>
<dbReference type="OrthoDB" id="331544at2759"/>
<dbReference type="GO" id="GO:0016757">
    <property type="term" value="F:glycosyltransferase activity"/>
    <property type="evidence" value="ECO:0007669"/>
    <property type="project" value="InterPro"/>
</dbReference>
<keyword evidence="6" id="KW-1185">Reference proteome</keyword>
<sequence length="1147" mass="127669">MPMANPPSPLHILQLLVHKPRFLALVLVPVLFLLFKWQSSPSGAPSLSPDDPRFVRVKEAPQGGSWEALADVDEEWEYSDDGAGGKWGSGVSDWLGWKQEEKQVVLVTGGSGQLGQALIPLLLLNYTIHVQDIVPRPSTLPESVIYHRTLSPTDAYADLFASYSFDGVIHLAGVSLDSWCSAKEEECRAVNAEGTRALMQQVVGLQGDKKRGRMWRDIKVPWVILGSTMDVYGPDVGASEDSDKEPATALGRTKLEAEQVFVESIISDDGSLKTRGMILRVPQVYGYHQMSSIPETFVTALLANALTSLPIQFSSSRKPYDLLHVQDALAGYLKAISWISTDGPLSEVPDVNLVTGKRTPAREVVELVRKETDSKSPVRDIGDNSNPEAPEYNPGKGKSFLDWEAEITPLIGMGMAVTQLSDDIAAYSRAYLHAHCPPSPDFPAKDGDLSVAFVEDERNKPLWKLDGCTVNVGFNHNNYLHHVKCEDGLHCRADGVKVTAMNWNQSVWIVEKVDWSKKQKERVVRIRLKEENGMGYLRRTTQEEGAEMQFELSKESGPDTVFDLEVRRDSSHLRLLIPGTDLQVHALANQDGTTTFTAEPLTRFVDPHFDMRMSVLCCPSEGDWPLLLDDYESADIRFGNTGQIPFESSRRSHLCLRAEQAVKYNYLRLSTAKQAVSKVTGTAGHAFFGETGPPTDPRPNEWALKDLPACWNDCDSPTICVQTGVCKCVQADHCAIRRENPLLKLYPTNKVAEPVKSDLGSFAGHSAHLSNAVSSINWQDILLPAARAYLKASPEFPKLHVADGYDGQEAIEAADCHKLQDSHCFSADSILYRGMRHLSVSKEQAELVVLPVYQQCTGQPFLLHDVVHHATETIPGVNEGNKHLAVVLTHDWGICSAFAWEIWSARDNHTLYPDWILNDMIVWSVMGDYDSPCYRPHQDVVIPARTCRSYTLRETFPTVESIQPMNTRPNLLTWSGTYWGTGKSDRLRMTCDRGGAGDRELIKGGGKQSNFGSWDYMKDLSNARFCPQPRGIAGWSPRTNDAIWAGCIPVLIAEGSHYPFADFLDWSKFSVRVAPTELDKIERILAAIPLSKVEEMQANLVSVREAFVYAGDEKPEEELERRGPMFFALHEAALRMRTRYPIASEDP</sequence>
<dbReference type="InterPro" id="IPR001509">
    <property type="entry name" value="Epimerase_deHydtase"/>
</dbReference>
<evidence type="ECO:0000259" key="3">
    <source>
        <dbReference type="Pfam" id="PF01370"/>
    </source>
</evidence>
<gene>
    <name evidence="5" type="ORF">L202_01664</name>
</gene>
<feature type="region of interest" description="Disordered" evidence="2">
    <location>
        <begin position="370"/>
        <end position="395"/>
    </location>
</feature>
<name>A0A1E3I4Q6_9TREE</name>
<dbReference type="InterPro" id="IPR004263">
    <property type="entry name" value="Exostosin"/>
</dbReference>
<feature type="domain" description="Exostosin GT47" evidence="4">
    <location>
        <begin position="817"/>
        <end position="1087"/>
    </location>
</feature>
<feature type="compositionally biased region" description="Basic and acidic residues" evidence="2">
    <location>
        <begin position="370"/>
        <end position="382"/>
    </location>
</feature>
<comment type="similarity">
    <text evidence="1">Belongs to the glycosyltransferase 47 family.</text>
</comment>
<dbReference type="PANTHER" id="PTHR11062">
    <property type="entry name" value="EXOSTOSIN HEPARAN SULFATE GLYCOSYLTRANSFERASE -RELATED"/>
    <property type="match status" value="1"/>
</dbReference>
<dbReference type="Pfam" id="PF01370">
    <property type="entry name" value="Epimerase"/>
    <property type="match status" value="1"/>
</dbReference>